<accession>A0A8K0SNZ6</accession>
<reference evidence="2" key="1">
    <citation type="journal article" date="2021" name="Nat. Commun.">
        <title>Genetic determinants of endophytism in the Arabidopsis root mycobiome.</title>
        <authorList>
            <person name="Mesny F."/>
            <person name="Miyauchi S."/>
            <person name="Thiergart T."/>
            <person name="Pickel B."/>
            <person name="Atanasova L."/>
            <person name="Karlsson M."/>
            <person name="Huettel B."/>
            <person name="Barry K.W."/>
            <person name="Haridas S."/>
            <person name="Chen C."/>
            <person name="Bauer D."/>
            <person name="Andreopoulos W."/>
            <person name="Pangilinan J."/>
            <person name="LaButti K."/>
            <person name="Riley R."/>
            <person name="Lipzen A."/>
            <person name="Clum A."/>
            <person name="Drula E."/>
            <person name="Henrissat B."/>
            <person name="Kohler A."/>
            <person name="Grigoriev I.V."/>
            <person name="Martin F.M."/>
            <person name="Hacquard S."/>
        </authorList>
    </citation>
    <scope>NUCLEOTIDE SEQUENCE</scope>
    <source>
        <strain evidence="2">MPI-CAGE-CH-0235</strain>
    </source>
</reference>
<dbReference type="Proteomes" id="UP000813444">
    <property type="component" value="Unassembled WGS sequence"/>
</dbReference>
<proteinExistence type="predicted"/>
<protein>
    <submittedName>
        <fullName evidence="2">Uncharacterized protein</fullName>
    </submittedName>
</protein>
<comment type="caution">
    <text evidence="2">The sequence shown here is derived from an EMBL/GenBank/DDBJ whole genome shotgun (WGS) entry which is preliminary data.</text>
</comment>
<evidence type="ECO:0000256" key="1">
    <source>
        <dbReference type="SAM" id="Coils"/>
    </source>
</evidence>
<evidence type="ECO:0000313" key="2">
    <source>
        <dbReference type="EMBL" id="KAH7310872.1"/>
    </source>
</evidence>
<feature type="coiled-coil region" evidence="1">
    <location>
        <begin position="57"/>
        <end position="144"/>
    </location>
</feature>
<dbReference type="AlphaFoldDB" id="A0A8K0SNZ6"/>
<organism evidence="2 3">
    <name type="scientific">Stachybotrys elegans</name>
    <dbReference type="NCBI Taxonomy" id="80388"/>
    <lineage>
        <taxon>Eukaryota</taxon>
        <taxon>Fungi</taxon>
        <taxon>Dikarya</taxon>
        <taxon>Ascomycota</taxon>
        <taxon>Pezizomycotina</taxon>
        <taxon>Sordariomycetes</taxon>
        <taxon>Hypocreomycetidae</taxon>
        <taxon>Hypocreales</taxon>
        <taxon>Stachybotryaceae</taxon>
        <taxon>Stachybotrys</taxon>
    </lineage>
</organism>
<name>A0A8K0SNZ6_9HYPO</name>
<gene>
    <name evidence="2" type="ORF">B0I35DRAFT_482150</name>
</gene>
<sequence length="210" mass="22937">MTPRPIPASLNSITYRNWSKRAAQQAHAREDSDEAVRRVNARIQGLLNETAALTPELSQVTAEAANFAAERLALQEEISAWRKALKNDSAELAAEKKAHQDAVAQMQALQNDAVDLTAERDLIKEQLAAKDKELTTKVEELTANDKGLTAAKRNLSKVLASNKAMDVTLATKDQELATVQNTLSDTKTALEDKSSTLATVQKTLDETQDV</sequence>
<dbReference type="EMBL" id="JAGPNK010000012">
    <property type="protein sequence ID" value="KAH7310872.1"/>
    <property type="molecule type" value="Genomic_DNA"/>
</dbReference>
<keyword evidence="1" id="KW-0175">Coiled coil</keyword>
<evidence type="ECO:0000313" key="3">
    <source>
        <dbReference type="Proteomes" id="UP000813444"/>
    </source>
</evidence>
<keyword evidence="3" id="KW-1185">Reference proteome</keyword>